<protein>
    <submittedName>
        <fullName evidence="8">Lipopolysaccharide biosynthesis protein</fullName>
    </submittedName>
</protein>
<feature type="transmembrane region" description="Helical" evidence="7">
    <location>
        <begin position="321"/>
        <end position="345"/>
    </location>
</feature>
<dbReference type="RefSeq" id="WP_129333400.1">
    <property type="nucleotide sequence ID" value="NZ_SDVB01000253.1"/>
</dbReference>
<comment type="caution">
    <text evidence="8">The sequence shown here is derived from an EMBL/GenBank/DDBJ whole genome shotgun (WGS) entry which is preliminary data.</text>
</comment>
<dbReference type="InterPro" id="IPR050833">
    <property type="entry name" value="Poly_Biosynth_Transport"/>
</dbReference>
<accession>A0A4Q2T026</accession>
<feature type="transmembrane region" description="Helical" evidence="7">
    <location>
        <begin position="286"/>
        <end position="309"/>
    </location>
</feature>
<gene>
    <name evidence="8" type="ORF">EUU22_18180</name>
</gene>
<comment type="subcellular location">
    <subcellularLocation>
        <location evidence="1">Cell membrane</location>
        <topology evidence="1">Multi-pass membrane protein</topology>
    </subcellularLocation>
</comment>
<reference evidence="8 9" key="1">
    <citation type="submission" date="2019-01" db="EMBL/GenBank/DDBJ databases">
        <authorList>
            <person name="Deng T."/>
        </authorList>
    </citation>
    <scope>NUCLEOTIDE SEQUENCE [LARGE SCALE GENOMIC DNA]</scope>
    <source>
        <strain evidence="8 9">F8825</strain>
    </source>
</reference>
<feature type="transmembrane region" description="Helical" evidence="7">
    <location>
        <begin position="173"/>
        <end position="193"/>
    </location>
</feature>
<keyword evidence="5 7" id="KW-1133">Transmembrane helix</keyword>
<evidence type="ECO:0000256" key="2">
    <source>
        <dbReference type="ARBA" id="ARBA00007430"/>
    </source>
</evidence>
<keyword evidence="4 7" id="KW-0812">Transmembrane</keyword>
<dbReference type="CDD" id="cd13127">
    <property type="entry name" value="MATE_tuaB_like"/>
    <property type="match status" value="1"/>
</dbReference>
<evidence type="ECO:0000256" key="7">
    <source>
        <dbReference type="SAM" id="Phobius"/>
    </source>
</evidence>
<evidence type="ECO:0000256" key="6">
    <source>
        <dbReference type="ARBA" id="ARBA00023136"/>
    </source>
</evidence>
<evidence type="ECO:0000256" key="3">
    <source>
        <dbReference type="ARBA" id="ARBA00022475"/>
    </source>
</evidence>
<feature type="transmembrane region" description="Helical" evidence="7">
    <location>
        <begin position="44"/>
        <end position="71"/>
    </location>
</feature>
<feature type="transmembrane region" description="Helical" evidence="7">
    <location>
        <begin position="448"/>
        <end position="467"/>
    </location>
</feature>
<dbReference type="EMBL" id="SDVB01000253">
    <property type="protein sequence ID" value="RYC10008.1"/>
    <property type="molecule type" value="Genomic_DNA"/>
</dbReference>
<feature type="transmembrane region" description="Helical" evidence="7">
    <location>
        <begin position="83"/>
        <end position="102"/>
    </location>
</feature>
<feature type="transmembrane region" description="Helical" evidence="7">
    <location>
        <begin position="418"/>
        <end position="436"/>
    </location>
</feature>
<keyword evidence="9" id="KW-1185">Reference proteome</keyword>
<dbReference type="PANTHER" id="PTHR30250">
    <property type="entry name" value="PST FAMILY PREDICTED COLANIC ACID TRANSPORTER"/>
    <property type="match status" value="1"/>
</dbReference>
<sequence length="495" mass="52934">MPPAVNAKSVTRNVGWSVLSKTGTFGLKFVTVPILARILSPDEFGAVAVALAAVQFLAMIGGAGFASALILQEDEDAVTVHSVFWTNLAISALLAFVIYVYAEPIAGMLGATEAAYLLRTMCLLIPLQLGGDVAYALLARRMQFSKDALWSMISESLGATIALVLALAGVGVWALVAQLFSSALIRIWGLYAVSRYRPGFAFSMRRVLALTRFSLGMMGSEVANFVTFQSPMVVISRHLGLADAGAYSAANRFSSIPNQVVLSAVMGVLFPAFSSMMHDRERRSQALMLSTQVTTVLLAPMMFGLWAVAEPAMRVLFGEQWAYAWPVLGLLAISKGILTPCSTFVPYLKGIGRGGVLFWWALLRAAVTTAAVATGALRGSLVEAMIALCIVNAIVLAGYSWIVFRADDKPFLRGFLQASRPMFTSIVMAVAVRALLDTYGHIIPNPALQMVVGILVGGVIYTVLILLTERPLLRTLMALARKTTPAATTAAAIAE</sequence>
<evidence type="ECO:0000256" key="5">
    <source>
        <dbReference type="ARBA" id="ARBA00022989"/>
    </source>
</evidence>
<dbReference type="Pfam" id="PF13440">
    <property type="entry name" value="Polysacc_synt_3"/>
    <property type="match status" value="1"/>
</dbReference>
<keyword evidence="3" id="KW-1003">Cell membrane</keyword>
<evidence type="ECO:0000256" key="4">
    <source>
        <dbReference type="ARBA" id="ARBA00022692"/>
    </source>
</evidence>
<feature type="transmembrane region" description="Helical" evidence="7">
    <location>
        <begin position="357"/>
        <end position="378"/>
    </location>
</feature>
<dbReference type="GO" id="GO:0005886">
    <property type="term" value="C:plasma membrane"/>
    <property type="evidence" value="ECO:0007669"/>
    <property type="project" value="UniProtKB-SubCell"/>
</dbReference>
<organism evidence="8 9">
    <name type="scientific">Ciceribacter ferrooxidans</name>
    <dbReference type="NCBI Taxonomy" id="2509717"/>
    <lineage>
        <taxon>Bacteria</taxon>
        <taxon>Pseudomonadati</taxon>
        <taxon>Pseudomonadota</taxon>
        <taxon>Alphaproteobacteria</taxon>
        <taxon>Hyphomicrobiales</taxon>
        <taxon>Rhizobiaceae</taxon>
        <taxon>Ciceribacter</taxon>
    </lineage>
</organism>
<feature type="transmembrane region" description="Helical" evidence="7">
    <location>
        <begin position="256"/>
        <end position="274"/>
    </location>
</feature>
<keyword evidence="6 7" id="KW-0472">Membrane</keyword>
<evidence type="ECO:0000313" key="9">
    <source>
        <dbReference type="Proteomes" id="UP000291088"/>
    </source>
</evidence>
<dbReference type="AlphaFoldDB" id="A0A4Q2T026"/>
<comment type="similarity">
    <text evidence="2">Belongs to the polysaccharide synthase family.</text>
</comment>
<evidence type="ECO:0000313" key="8">
    <source>
        <dbReference type="EMBL" id="RYC10008.1"/>
    </source>
</evidence>
<evidence type="ECO:0000256" key="1">
    <source>
        <dbReference type="ARBA" id="ARBA00004651"/>
    </source>
</evidence>
<feature type="transmembrane region" description="Helical" evidence="7">
    <location>
        <begin position="149"/>
        <end position="167"/>
    </location>
</feature>
<feature type="transmembrane region" description="Helical" evidence="7">
    <location>
        <begin position="213"/>
        <end position="236"/>
    </location>
</feature>
<name>A0A4Q2T026_9HYPH</name>
<dbReference type="OrthoDB" id="7605542at2"/>
<dbReference type="PANTHER" id="PTHR30250:SF10">
    <property type="entry name" value="LIPOPOLYSACCHARIDE BIOSYNTHESIS PROTEIN WZXC"/>
    <property type="match status" value="1"/>
</dbReference>
<feature type="transmembrane region" description="Helical" evidence="7">
    <location>
        <begin position="384"/>
        <end position="406"/>
    </location>
</feature>
<dbReference type="Proteomes" id="UP000291088">
    <property type="component" value="Unassembled WGS sequence"/>
</dbReference>
<proteinExistence type="inferred from homology"/>
<feature type="transmembrane region" description="Helical" evidence="7">
    <location>
        <begin position="114"/>
        <end position="137"/>
    </location>
</feature>